<accession>A0A8H3CMJ0</accession>
<organism evidence="4 5">
    <name type="scientific">Rhizoctonia solani</name>
    <dbReference type="NCBI Taxonomy" id="456999"/>
    <lineage>
        <taxon>Eukaryota</taxon>
        <taxon>Fungi</taxon>
        <taxon>Dikarya</taxon>
        <taxon>Basidiomycota</taxon>
        <taxon>Agaricomycotina</taxon>
        <taxon>Agaricomycetes</taxon>
        <taxon>Cantharellales</taxon>
        <taxon>Ceratobasidiaceae</taxon>
        <taxon>Rhizoctonia</taxon>
    </lineage>
</organism>
<dbReference type="Pfam" id="PF07714">
    <property type="entry name" value="PK_Tyr_Ser-Thr"/>
    <property type="match status" value="1"/>
</dbReference>
<sequence length="271" mass="30523">MAFVSGQQMALPYADIDGPIQPQPAVISRTMLPNQIASLLVLHGVKDITNELNFQRQSAEPFARGGFGSIYQGELRDGRSVAIKYIRSRDCEELELRGGRCKYAAHELYTWSKCDHPGVLKALGFALVEEFIVLVSPWMQNGPLADHLMRESLGDRLRFCIDLAETVEYLHRKGIVHGDIKADNVLVSDNKEVRLADFVRSLHLLRRFPEVSTYEGRSKFERGWTLCDSTIPAKIMIEPEKISSHDSHSFYGVPIPFAGVEPLNGQVLHYK</sequence>
<evidence type="ECO:0000313" key="4">
    <source>
        <dbReference type="EMBL" id="CAE6489361.1"/>
    </source>
</evidence>
<evidence type="ECO:0000256" key="2">
    <source>
        <dbReference type="ARBA" id="ARBA00022840"/>
    </source>
</evidence>
<feature type="domain" description="Protein kinase" evidence="3">
    <location>
        <begin position="56"/>
        <end position="271"/>
    </location>
</feature>
<dbReference type="Gene3D" id="1.10.510.10">
    <property type="entry name" value="Transferase(Phosphotransferase) domain 1"/>
    <property type="match status" value="1"/>
</dbReference>
<protein>
    <recommendedName>
        <fullName evidence="3">Protein kinase domain-containing protein</fullName>
    </recommendedName>
</protein>
<dbReference type="GO" id="GO:0005886">
    <property type="term" value="C:plasma membrane"/>
    <property type="evidence" value="ECO:0007669"/>
    <property type="project" value="TreeGrafter"/>
</dbReference>
<dbReference type="PANTHER" id="PTHR27001">
    <property type="entry name" value="OS01G0253100 PROTEIN"/>
    <property type="match status" value="1"/>
</dbReference>
<dbReference type="PANTHER" id="PTHR27001:SF931">
    <property type="entry name" value="OS11G0664100 PROTEIN"/>
    <property type="match status" value="1"/>
</dbReference>
<comment type="caution">
    <text evidence="4">The sequence shown here is derived from an EMBL/GenBank/DDBJ whole genome shotgun (WGS) entry which is preliminary data.</text>
</comment>
<dbReference type="GO" id="GO:0004672">
    <property type="term" value="F:protein kinase activity"/>
    <property type="evidence" value="ECO:0007669"/>
    <property type="project" value="InterPro"/>
</dbReference>
<dbReference type="Proteomes" id="UP000663850">
    <property type="component" value="Unassembled WGS sequence"/>
</dbReference>
<evidence type="ECO:0000313" key="5">
    <source>
        <dbReference type="Proteomes" id="UP000663850"/>
    </source>
</evidence>
<dbReference type="SUPFAM" id="SSF56112">
    <property type="entry name" value="Protein kinase-like (PK-like)"/>
    <property type="match status" value="1"/>
</dbReference>
<dbReference type="PROSITE" id="PS50011">
    <property type="entry name" value="PROTEIN_KINASE_DOM"/>
    <property type="match status" value="1"/>
</dbReference>
<keyword evidence="1" id="KW-0547">Nucleotide-binding</keyword>
<proteinExistence type="predicted"/>
<dbReference type="InterPro" id="IPR000719">
    <property type="entry name" value="Prot_kinase_dom"/>
</dbReference>
<dbReference type="CDD" id="cd00180">
    <property type="entry name" value="PKc"/>
    <property type="match status" value="1"/>
</dbReference>
<gene>
    <name evidence="4" type="ORF">RDB_LOCUS82900</name>
</gene>
<dbReference type="PROSITE" id="PS00108">
    <property type="entry name" value="PROTEIN_KINASE_ST"/>
    <property type="match status" value="1"/>
</dbReference>
<dbReference type="AlphaFoldDB" id="A0A8H3CMJ0"/>
<keyword evidence="2" id="KW-0067">ATP-binding</keyword>
<evidence type="ECO:0000259" key="3">
    <source>
        <dbReference type="PROSITE" id="PS50011"/>
    </source>
</evidence>
<dbReference type="GO" id="GO:0005524">
    <property type="term" value="F:ATP binding"/>
    <property type="evidence" value="ECO:0007669"/>
    <property type="project" value="UniProtKB-KW"/>
</dbReference>
<reference evidence="4" key="1">
    <citation type="submission" date="2021-01" db="EMBL/GenBank/DDBJ databases">
        <authorList>
            <person name="Kaushik A."/>
        </authorList>
    </citation>
    <scope>NUCLEOTIDE SEQUENCE</scope>
    <source>
        <strain evidence="4">Type strain: AG8-Rh-89/</strain>
    </source>
</reference>
<name>A0A8H3CMJ0_9AGAM</name>
<dbReference type="InterPro" id="IPR001245">
    <property type="entry name" value="Ser-Thr/Tyr_kinase_cat_dom"/>
</dbReference>
<dbReference type="InterPro" id="IPR008271">
    <property type="entry name" value="Ser/Thr_kinase_AS"/>
</dbReference>
<dbReference type="SMART" id="SM00220">
    <property type="entry name" value="S_TKc"/>
    <property type="match status" value="1"/>
</dbReference>
<evidence type="ECO:0000256" key="1">
    <source>
        <dbReference type="ARBA" id="ARBA00022741"/>
    </source>
</evidence>
<dbReference type="EMBL" id="CAJMWZ010004408">
    <property type="protein sequence ID" value="CAE6489361.1"/>
    <property type="molecule type" value="Genomic_DNA"/>
</dbReference>
<dbReference type="InterPro" id="IPR011009">
    <property type="entry name" value="Kinase-like_dom_sf"/>
</dbReference>